<gene>
    <name evidence="5" type="ORF">EPD60_07340</name>
</gene>
<feature type="domain" description="Fibronectin type-III" evidence="4">
    <location>
        <begin position="264"/>
        <end position="355"/>
    </location>
</feature>
<feature type="signal peptide" evidence="2">
    <location>
        <begin position="1"/>
        <end position="19"/>
    </location>
</feature>
<name>A0A4R1BH48_9BACT</name>
<feature type="domain" description="Ig-like" evidence="3">
    <location>
        <begin position="2633"/>
        <end position="2713"/>
    </location>
</feature>
<reference evidence="5 6" key="1">
    <citation type="submission" date="2019-03" db="EMBL/GenBank/DDBJ databases">
        <authorList>
            <person name="Kim M.K.M."/>
        </authorList>
    </citation>
    <scope>NUCLEOTIDE SEQUENCE [LARGE SCALE GENOMIC DNA]</scope>
    <source>
        <strain evidence="5 6">17J68-12</strain>
    </source>
</reference>
<keyword evidence="1" id="KW-0393">Immunoglobulin domain</keyword>
<organism evidence="5 6">
    <name type="scientific">Flaviaesturariibacter flavus</name>
    <dbReference type="NCBI Taxonomy" id="2502780"/>
    <lineage>
        <taxon>Bacteria</taxon>
        <taxon>Pseudomonadati</taxon>
        <taxon>Bacteroidota</taxon>
        <taxon>Chitinophagia</taxon>
        <taxon>Chitinophagales</taxon>
        <taxon>Chitinophagaceae</taxon>
        <taxon>Flaviaestuariibacter</taxon>
    </lineage>
</organism>
<dbReference type="InterPro" id="IPR003961">
    <property type="entry name" value="FN3_dom"/>
</dbReference>
<evidence type="ECO:0000259" key="3">
    <source>
        <dbReference type="PROSITE" id="PS50835"/>
    </source>
</evidence>
<feature type="chain" id="PRO_5020579765" description="T9SS type A sorting domain-containing protein" evidence="2">
    <location>
        <begin position="20"/>
        <end position="2895"/>
    </location>
</feature>
<dbReference type="SUPFAM" id="SSF49265">
    <property type="entry name" value="Fibronectin type III"/>
    <property type="match status" value="1"/>
</dbReference>
<sequence length="2895" mass="289495">MRKLYSLFALLFIAGTTLAQSTANYSVSSTTNGSLALDLNGNAIDMSTGTNLIAAASSDQPTATVNNIGFDFYFMGVPYSQFSATANGIIRLGSTAIATSQYTIGSASMALIAPFGGDEETSSTGKVHYKVVGTAPNRVLVVEFLNMGLDYTGSYQNPDGTFQARLYESTGKIEYVYGNMNVNSSGANTGVFSIGFSSGSAANTIMSITNTSTNAFSTTAVTLITPTRPTGTTAPYPTSPIPDLNSASDGSRKTYVFTPPVPAAPTALNFTAVTVSSMTLNWTDAAGELGYVIQRSSDGINYTNIASLAANTTTYAATGLAANTNYFWKVVSFSEGTFNNALSGSQATPAGTLSGIKTVGTGGDYTNLTTAFAAINANGLAGNITLQLIAGYPAAPETYPIVSSNSVVGNFTVTVYPTVSGLQITSSNATGTLNLNNGTNIIFDGRVNATGGAPDLVISNTATGGYGIQMINDATGNIFRFLVIQGVTTSTTSGVIAFQGTTGTLGNSNNTITSCFIRDGATTPTNAIYSSSSAAAAPNANNVVSNNSIINFFAAGSSSNGILVSSNGTGWTISGNSFYQTATRTSTSGNTHAAITISNTGGGYVINNNVIGGGNNTAGGTPWTLAGAFGNKLIGISISAGTTPVSSIQGNTVANFSLASTSSATTAGGVFSGIYIGSGSVNVGTTTANTIGSGTGTGSITVTTSSNSGGAIYGIYSVSSNVVTINNNVIGSFNITNPASSAIYESFYGIRVTSGTNTVTGNSIGSSTTALSINNAAGNTSTTSHATRGISSESGTSSVISNNNIYNIAYTAGGTGAQVQGINITSGTNTVSGNVIYALSSTGPNAGTGTAVSIMGIYYGASTAPATVSQNTIYDLSNSAATAAVTVRGMYYGGPASGTNLVSRNFIHSLSTASNSTTAMIEGIYIASGIGTFQNNMVRLGIDKAGAALTNAGYVGIDKPGTGNVNIYHNSIYIGGAGAAVSANSVAFRRTATGTDDVRNNIFANVRSNAAGTGKHYAIGINATTTLTSNYNILFVSGTGGFIGYNGAPGATDYVDLGTWTAATGLDVNSVSSNPKFVAPEGTSTTVDLHVQMGTPAEAAGVNIAAVTDDFDGQTRSTLTPTDIGADAGDFTIPGADVGITGVTTPAATGCYSATETITVTLKNFGSNPINFATDNVTVNVNIAGPTPFSGSRVLNTGTLAAGASMAVTMPTTASLTAQGTYTITANAVIAGDVNASNNAMSPAIRTSLVLGGTKTVGVGGDYATLTAAIAAYNSASCFSGPVVFSLIDATYPGEAFPIVINQNTFAGANSLTIKPAAGNNATISGSSSSALIKINGADRVIIDGSNNGSASRNLTLVNTNTGTSSALIWIASATATDAATQNTVKNLVLTGNASTTTLMGVFMGGTGSISTSTSALAANSGNTIQNNVISKTQYGIFLLGTSVTTLDDGNAVIDNQVGVTGAGNELFIGGIDIRRQTNAIVRNNIVENIKGASGTNMQGINLQDVTNSVVSENIVRDMNYSGSSTTKVYGITTSTSTFNTAANASANQYINNMVYGLTSAGTSASWNTSGINNNGGYGDKYYFNTVYLSGQLSGSGGTAGSAAFSNGNGITSTSADAIEVVNNIFYVNATSVAAAPLYAHYTTRANYTGSVINYNDLVSIATGPATAHIGYIGANRTTLALWRTNTAQEANSVSIQPFFTNNALHLDPANSYALDNLGTSIPAVNNDIDGDARAANPDMGADEFDAVTCSGAVGGNATAATTTFCNSGSATITATGYSEGAVSSYQWESSADGNTWTPVAGQTNPATLSTGTLTATTYYRLKVTCNTGQATDYSNEVLITINPNPNVTVAASQATICPAGSTTLTASGNASTYAWSPATGLSATTGASVTATPAASTTYTVTGTITATGCTASATVVVAVSSLPSAVTVTPASATICPTGPAVQLTLSGGLQTATATTGTNATTTSTAGITPFNSNWEGSRTQYLVRASELNAQGLTAGDISELSFKVTAAGTGTFTQKNFSMKIAHTAQSALTSAYGTPVGSFTTVYTNASEPAPAVGVKTFTFITPFSWDGASNILIDICHDNDPTATCASCFSSSSTVAATTTSFNSVWGSYADNAPSCGVQASNTITTVNLRPDMTFKVVSAATYSWSPATGLYTDAAATTPYSSGNVTTVYALPATTTVYTATATNSAGCTASGTATITVNQAPAITAQPQATAVCAGGNATFHVTATGTGVTYQWRKDGADITGATTDTYSITGVSAAAAAQYSVVVSGTCTPAVTSANAQLTVNTAPVIGTQPVSQTTCAGSPTTFVVAASGSALTYQWRKNGANITGATSASYTISNTASADAGSYDVVISGACAPAVTSAAATLTVAVAAAITTQPASQAICSGATASFTVVATNATGYQWRKDGVDIPGATAATYSIAAATAGDAGTYSVVITSNAPCTVVVSSGATLSFNAVTAITTQPAAATVCAGTAASFTVAATGTGLSYQWKKDGTNVPGATAATYTIASTGGADAGAYTVVVTGACGTLTSAAAQLTVNAATAISTQPAAQTVCTGAGATFSVSASGTALSYQWKKNGTDISGATAATYSIASASAADAATYSVVVTGTCGTITSANAALTVNAATSITTQPVASQAVCAGSNATLTVVATGAGLSYQWKKDGNNITGATSASYSIAAASAGDAGTYTVVVTGACGSVTSANAVLTLNATTSITTQPVAVSTCNGTSASFTVAAAGSGTLTYQWRKDGSNITGANSATYTINAVTAADAGSYSVVVTGACGNVTSAAAALTVTTCTAVSTLDPTVSAVSLRPSLAHDYTTIVVRATRASRLEWQLVDAKGTIVKVLHQNVVPGENQLRVTLAGQAAGSYFLNGISEKGKVATLRLVKL</sequence>
<comment type="caution">
    <text evidence="5">The sequence shown here is derived from an EMBL/GenBank/DDBJ whole genome shotgun (WGS) entry which is preliminary data.</text>
</comment>
<proteinExistence type="predicted"/>
<dbReference type="InterPro" id="IPR013783">
    <property type="entry name" value="Ig-like_fold"/>
</dbReference>
<evidence type="ECO:0008006" key="7">
    <source>
        <dbReference type="Google" id="ProtNLM"/>
    </source>
</evidence>
<dbReference type="GO" id="GO:0005886">
    <property type="term" value="C:plasma membrane"/>
    <property type="evidence" value="ECO:0007669"/>
    <property type="project" value="TreeGrafter"/>
</dbReference>
<dbReference type="EMBL" id="SJZI01000011">
    <property type="protein sequence ID" value="TCJ16550.1"/>
    <property type="molecule type" value="Genomic_DNA"/>
</dbReference>
<dbReference type="Proteomes" id="UP000295334">
    <property type="component" value="Unassembled WGS sequence"/>
</dbReference>
<keyword evidence="6" id="KW-1185">Reference proteome</keyword>
<dbReference type="RefSeq" id="WP_131448381.1">
    <property type="nucleotide sequence ID" value="NZ_SJZI01000011.1"/>
</dbReference>
<dbReference type="InterPro" id="IPR036116">
    <property type="entry name" value="FN3_sf"/>
</dbReference>
<dbReference type="InterPro" id="IPR007110">
    <property type="entry name" value="Ig-like_dom"/>
</dbReference>
<feature type="domain" description="Ig-like" evidence="3">
    <location>
        <begin position="2718"/>
        <end position="2800"/>
    </location>
</feature>
<dbReference type="SMART" id="SM00710">
    <property type="entry name" value="PbH1"/>
    <property type="match status" value="14"/>
</dbReference>
<feature type="domain" description="Ig-like" evidence="3">
    <location>
        <begin position="2280"/>
        <end position="2375"/>
    </location>
</feature>
<evidence type="ECO:0000256" key="2">
    <source>
        <dbReference type="SAM" id="SignalP"/>
    </source>
</evidence>
<dbReference type="PANTHER" id="PTHR10075">
    <property type="entry name" value="BASIGIN RELATED"/>
    <property type="match status" value="1"/>
</dbReference>
<evidence type="ECO:0000256" key="1">
    <source>
        <dbReference type="ARBA" id="ARBA00023319"/>
    </source>
</evidence>
<dbReference type="SMART" id="SM00060">
    <property type="entry name" value="FN3"/>
    <property type="match status" value="1"/>
</dbReference>
<evidence type="ECO:0000313" key="6">
    <source>
        <dbReference type="Proteomes" id="UP000295334"/>
    </source>
</evidence>
<dbReference type="Pfam" id="PF13927">
    <property type="entry name" value="Ig_3"/>
    <property type="match status" value="1"/>
</dbReference>
<dbReference type="InterPro" id="IPR006626">
    <property type="entry name" value="PbH1"/>
</dbReference>
<dbReference type="InterPro" id="IPR003599">
    <property type="entry name" value="Ig_sub"/>
</dbReference>
<dbReference type="OrthoDB" id="1652165at2"/>
<accession>A0A4R1BH48</accession>
<keyword evidence="2" id="KW-0732">Signal</keyword>
<dbReference type="PANTHER" id="PTHR10075:SF100">
    <property type="entry name" value="FASCICLIN-2"/>
    <property type="match status" value="1"/>
</dbReference>
<evidence type="ECO:0000259" key="4">
    <source>
        <dbReference type="PROSITE" id="PS50853"/>
    </source>
</evidence>
<dbReference type="PROSITE" id="PS50853">
    <property type="entry name" value="FN3"/>
    <property type="match status" value="1"/>
</dbReference>
<protein>
    <recommendedName>
        <fullName evidence="7">T9SS type A sorting domain-containing protein</fullName>
    </recommendedName>
</protein>
<dbReference type="Pfam" id="PF00041">
    <property type="entry name" value="fn3"/>
    <property type="match status" value="1"/>
</dbReference>
<dbReference type="GO" id="GO:0098632">
    <property type="term" value="F:cell-cell adhesion mediator activity"/>
    <property type="evidence" value="ECO:0007669"/>
    <property type="project" value="TreeGrafter"/>
</dbReference>
<dbReference type="GO" id="GO:0007156">
    <property type="term" value="P:homophilic cell adhesion via plasma membrane adhesion molecules"/>
    <property type="evidence" value="ECO:0007669"/>
    <property type="project" value="TreeGrafter"/>
</dbReference>
<evidence type="ECO:0000313" key="5">
    <source>
        <dbReference type="EMBL" id="TCJ16550.1"/>
    </source>
</evidence>
<dbReference type="SUPFAM" id="SSF48726">
    <property type="entry name" value="Immunoglobulin"/>
    <property type="match status" value="6"/>
</dbReference>
<dbReference type="SMART" id="SM00409">
    <property type="entry name" value="IG"/>
    <property type="match status" value="7"/>
</dbReference>
<dbReference type="InterPro" id="IPR036179">
    <property type="entry name" value="Ig-like_dom_sf"/>
</dbReference>
<dbReference type="PROSITE" id="PS50835">
    <property type="entry name" value="IG_LIKE"/>
    <property type="match status" value="3"/>
</dbReference>
<dbReference type="Gene3D" id="2.60.40.10">
    <property type="entry name" value="Immunoglobulins"/>
    <property type="match status" value="8"/>
</dbReference>